<dbReference type="InterPro" id="IPR032675">
    <property type="entry name" value="LRR_dom_sf"/>
</dbReference>
<accession>A0ABQ8K9J4</accession>
<dbReference type="EMBL" id="JADCUA010000016">
    <property type="protein sequence ID" value="KAH9834056.1"/>
    <property type="molecule type" value="Genomic_DNA"/>
</dbReference>
<feature type="compositionally biased region" description="Acidic residues" evidence="1">
    <location>
        <begin position="545"/>
        <end position="560"/>
    </location>
</feature>
<dbReference type="Gene3D" id="3.80.10.10">
    <property type="entry name" value="Ribonuclease Inhibitor"/>
    <property type="match status" value="1"/>
</dbReference>
<dbReference type="RefSeq" id="XP_047776712.1">
    <property type="nucleotide sequence ID" value="XM_047921686.1"/>
</dbReference>
<name>A0ABQ8K9J4_9APHY</name>
<feature type="region of interest" description="Disordered" evidence="1">
    <location>
        <begin position="545"/>
        <end position="568"/>
    </location>
</feature>
<gene>
    <name evidence="2" type="ORF">C8Q71DRAFT_725278</name>
</gene>
<protein>
    <submittedName>
        <fullName evidence="2">Uncharacterized protein</fullName>
    </submittedName>
</protein>
<reference evidence="2 3" key="1">
    <citation type="journal article" date="2021" name="Environ. Microbiol.">
        <title>Gene family expansions and transcriptome signatures uncover fungal adaptations to wood decay.</title>
        <authorList>
            <person name="Hage H."/>
            <person name="Miyauchi S."/>
            <person name="Viragh M."/>
            <person name="Drula E."/>
            <person name="Min B."/>
            <person name="Chaduli D."/>
            <person name="Navarro D."/>
            <person name="Favel A."/>
            <person name="Norest M."/>
            <person name="Lesage-Meessen L."/>
            <person name="Balint B."/>
            <person name="Merenyi Z."/>
            <person name="de Eugenio L."/>
            <person name="Morin E."/>
            <person name="Martinez A.T."/>
            <person name="Baldrian P."/>
            <person name="Stursova M."/>
            <person name="Martinez M.J."/>
            <person name="Novotny C."/>
            <person name="Magnuson J.K."/>
            <person name="Spatafora J.W."/>
            <person name="Maurice S."/>
            <person name="Pangilinan J."/>
            <person name="Andreopoulos W."/>
            <person name="LaButti K."/>
            <person name="Hundley H."/>
            <person name="Na H."/>
            <person name="Kuo A."/>
            <person name="Barry K."/>
            <person name="Lipzen A."/>
            <person name="Henrissat B."/>
            <person name="Riley R."/>
            <person name="Ahrendt S."/>
            <person name="Nagy L.G."/>
            <person name="Grigoriev I.V."/>
            <person name="Martin F."/>
            <person name="Rosso M.N."/>
        </authorList>
    </citation>
    <scope>NUCLEOTIDE SEQUENCE [LARGE SCALE GENOMIC DNA]</scope>
    <source>
        <strain evidence="2 3">CIRM-BRFM 1785</strain>
    </source>
</reference>
<comment type="caution">
    <text evidence="2">The sequence shown here is derived from an EMBL/GenBank/DDBJ whole genome shotgun (WGS) entry which is preliminary data.</text>
</comment>
<sequence length="598" mass="66452">MGPQWQVLASAAKAVSNLRALVGTQERVYSKKTVHLRMHPALAVPELRLLIIDATKSHHWQLRLATLLALALTCRGFLEPALDVIWSSQSDLGHLVQCLPEDLWTVEDATEGTLILREPPRPTTQQDWERLDFYARRVRELCYAFGPPPSRFRKLRPVVSEALFFWLHSSRPGHQLLPNLSRLEWPGNAPYQYHGSVHLLFGQRLSTLQMGWWGTTGGGMSGTIAPALSNLPQRSPDIEELRLMYSGRGGQVVQPVQPFLSNVFQSLTKLKCYSVRSDLPISFSDLASLAALPHLRELGVVTILSPMVVAVPRRAGQGILTDLVFRSLDDLFLSSPSMDSISQVLATCQFPHLTKLCIMSSRASTTNAMDTALRHIHERCSHASLTDIEVSVGDDAEPEEQGVQAITAGILQRLGDFHSLRNLYFSTEMCIVLDDDALKGLAMSWSRMESLELMSGASYPWRTPTATTLQGIAYLARYCPSLSSLSIDVDTSATDVSFNTTPGGGYCNGNLRRISFGRSRAHGKPEKIAAFLLAIFPNLKMVENNEDDAEDDDEDDEEHEEQDKSWGPVRDVLQVLQMTVHWQRRAGGSAKSHATQFV</sequence>
<dbReference type="SUPFAM" id="SSF52047">
    <property type="entry name" value="RNI-like"/>
    <property type="match status" value="1"/>
</dbReference>
<evidence type="ECO:0000256" key="1">
    <source>
        <dbReference type="SAM" id="MobiDB-lite"/>
    </source>
</evidence>
<dbReference type="GeneID" id="72002418"/>
<dbReference type="Proteomes" id="UP000814176">
    <property type="component" value="Unassembled WGS sequence"/>
</dbReference>
<evidence type="ECO:0000313" key="2">
    <source>
        <dbReference type="EMBL" id="KAH9834056.1"/>
    </source>
</evidence>
<keyword evidence="3" id="KW-1185">Reference proteome</keyword>
<proteinExistence type="predicted"/>
<organism evidence="2 3">
    <name type="scientific">Rhodofomes roseus</name>
    <dbReference type="NCBI Taxonomy" id="34475"/>
    <lineage>
        <taxon>Eukaryota</taxon>
        <taxon>Fungi</taxon>
        <taxon>Dikarya</taxon>
        <taxon>Basidiomycota</taxon>
        <taxon>Agaricomycotina</taxon>
        <taxon>Agaricomycetes</taxon>
        <taxon>Polyporales</taxon>
        <taxon>Rhodofomes</taxon>
    </lineage>
</organism>
<evidence type="ECO:0000313" key="3">
    <source>
        <dbReference type="Proteomes" id="UP000814176"/>
    </source>
</evidence>